<evidence type="ECO:0000313" key="1">
    <source>
        <dbReference type="EMBL" id="PTE08206.1"/>
    </source>
</evidence>
<sequence>MTYNDSVELLSDGAVYLPDGTLIDIREKVWRSPGLPLAVTGRGSMAFEAYAETILAMSEDSVDAVIERTHTLLEQAKKGVVSSAPCEVLLAGLSETRGPFLAFFSTADVYPQFEPFILHDVGPDFGGGNALTAEEIAALPSAEEGLGKCGVALFETMRGKPGLNPAAPHMPAIHGIGGHIDLTVINANGATTTRLHEWPDVIGEKIDPFSASAKFEDNSSFSDGASFG</sequence>
<organism evidence="1 2">
    <name type="scientific">Mesorhizobium helmanticense</name>
    <dbReference type="NCBI Taxonomy" id="1776423"/>
    <lineage>
        <taxon>Bacteria</taxon>
        <taxon>Pseudomonadati</taxon>
        <taxon>Pseudomonadota</taxon>
        <taxon>Alphaproteobacteria</taxon>
        <taxon>Hyphomicrobiales</taxon>
        <taxon>Phyllobacteriaceae</taxon>
        <taxon>Mesorhizobium</taxon>
    </lineage>
</organism>
<reference evidence="1 2" key="1">
    <citation type="submission" date="2018-03" db="EMBL/GenBank/DDBJ databases">
        <title>Genome sequence of the symbiotic type strain Mesorhizobium helmanticense CSLC115NT isolated from Lotus corniculatus nodules.</title>
        <authorList>
            <person name="Sannazzaro A.I."/>
            <person name="Torres Tejerizo G.A."/>
            <person name="Dip D."/>
            <person name="Caballero M."/>
            <person name="Pistorio M."/>
            <person name="Estrella M.J."/>
        </authorList>
    </citation>
    <scope>NUCLEOTIDE SEQUENCE [LARGE SCALE GENOMIC DNA]</scope>
    <source>
        <strain evidence="1 2">CSLC115N</strain>
    </source>
</reference>
<dbReference type="EMBL" id="PZJX01000040">
    <property type="protein sequence ID" value="PTE08206.1"/>
    <property type="molecule type" value="Genomic_DNA"/>
</dbReference>
<dbReference type="Proteomes" id="UP000240259">
    <property type="component" value="Unassembled WGS sequence"/>
</dbReference>
<evidence type="ECO:0000313" key="2">
    <source>
        <dbReference type="Proteomes" id="UP000240259"/>
    </source>
</evidence>
<accession>A0A2T4IRC0</accession>
<comment type="caution">
    <text evidence="1">The sequence shown here is derived from an EMBL/GenBank/DDBJ whole genome shotgun (WGS) entry which is preliminary data.</text>
</comment>
<gene>
    <name evidence="1" type="ORF">C9427_21395</name>
</gene>
<name>A0A2T4IRC0_9HYPH</name>
<proteinExistence type="predicted"/>
<protein>
    <submittedName>
        <fullName evidence="1">Uncharacterized protein</fullName>
    </submittedName>
</protein>
<keyword evidence="2" id="KW-1185">Reference proteome</keyword>
<dbReference type="AlphaFoldDB" id="A0A2T4IRC0"/>